<dbReference type="EMBL" id="BEHY01000016">
    <property type="protein sequence ID" value="GBD08716.1"/>
    <property type="molecule type" value="Genomic_DNA"/>
</dbReference>
<feature type="transmembrane region" description="Helical" evidence="7">
    <location>
        <begin position="213"/>
        <end position="234"/>
    </location>
</feature>
<dbReference type="InterPro" id="IPR011701">
    <property type="entry name" value="MFS"/>
</dbReference>
<dbReference type="Gene3D" id="1.20.1250.20">
    <property type="entry name" value="MFS general substrate transporter like domains"/>
    <property type="match status" value="1"/>
</dbReference>
<comment type="subcellular location">
    <subcellularLocation>
        <location evidence="1">Cell membrane</location>
        <topology evidence="1">Multi-pass membrane protein</topology>
    </subcellularLocation>
</comment>
<dbReference type="Pfam" id="PF07690">
    <property type="entry name" value="MFS_1"/>
    <property type="match status" value="1"/>
</dbReference>
<dbReference type="GO" id="GO:0005886">
    <property type="term" value="C:plasma membrane"/>
    <property type="evidence" value="ECO:0007669"/>
    <property type="project" value="UniProtKB-SubCell"/>
</dbReference>
<feature type="region of interest" description="Disordered" evidence="6">
    <location>
        <begin position="535"/>
        <end position="557"/>
    </location>
</feature>
<evidence type="ECO:0000259" key="8">
    <source>
        <dbReference type="PROSITE" id="PS50850"/>
    </source>
</evidence>
<keyword evidence="2" id="KW-0813">Transport</keyword>
<dbReference type="Proteomes" id="UP000236642">
    <property type="component" value="Unassembled WGS sequence"/>
</dbReference>
<dbReference type="PANTHER" id="PTHR23501:SF191">
    <property type="entry name" value="VACUOLAR BASIC AMINO ACID TRANSPORTER 4"/>
    <property type="match status" value="1"/>
</dbReference>
<evidence type="ECO:0000256" key="5">
    <source>
        <dbReference type="ARBA" id="ARBA00023136"/>
    </source>
</evidence>
<dbReference type="GO" id="GO:0022857">
    <property type="term" value="F:transmembrane transporter activity"/>
    <property type="evidence" value="ECO:0007669"/>
    <property type="project" value="InterPro"/>
</dbReference>
<sequence length="557" mass="58035">MDAADREDLRRVGRRATGPGRSTALYTRSPLWLLGVLAFGVFIAADDLTVVSTMLPRMIVDFEIPIPSGLKDASWIVSAYLIAYVVAMPLFGRLSDRYGRLGVYGLCIALFLAGSVLVLLVRDLPGLVVARALQAFGGGGVVPIAMATVGDRFPEGRRGSAIGVLAAVDTLGWIWGPLYGSLLIRYGPEVGRWLAESFSMPASIAGWSWQWQFVLNIPLSLLAIALAGTVRMDLASSRPEAPRMDWAGAALLSGSLVALHLGILQGGGGLDAGSVDFSRGGQGEILGGWPWLVAGGLGLGLLARCEARRVAPLIPAGLLRRRNFALAALINFLIGISLITPMIQVPLFMNTLRARGKTPEAWMGNAALLSGRILASLTVAMAMGSLIGGWGSGRVGYRGPVLFGVLLAGLGLWGAGGWRIDEPLIRMAAHMGLVGLGLGAATAAIGAAALDAAPAEGRGIASGLLLILRLIGMSIGLAGIAAWGTERFHGLASGYPLEQLPEALPGITLTIIRETFRLAALSMALSLPMAAGLRETMAGPKPPSPPATRGGAEDERG</sequence>
<evidence type="ECO:0000313" key="9">
    <source>
        <dbReference type="EMBL" id="GBD08716.1"/>
    </source>
</evidence>
<gene>
    <name evidence="9" type="primary">bmr3_1</name>
    <name evidence="9" type="ORF">HRbin22_00957</name>
</gene>
<keyword evidence="4 7" id="KW-1133">Transmembrane helix</keyword>
<comment type="caution">
    <text evidence="9">The sequence shown here is derived from an EMBL/GenBank/DDBJ whole genome shotgun (WGS) entry which is preliminary data.</text>
</comment>
<protein>
    <submittedName>
        <fullName evidence="9">Multidrug resistance protein 3</fullName>
    </submittedName>
</protein>
<feature type="transmembrane region" description="Helical" evidence="7">
    <location>
        <begin position="246"/>
        <end position="265"/>
    </location>
</feature>
<dbReference type="SUPFAM" id="SSF103473">
    <property type="entry name" value="MFS general substrate transporter"/>
    <property type="match status" value="1"/>
</dbReference>
<dbReference type="InterPro" id="IPR020846">
    <property type="entry name" value="MFS_dom"/>
</dbReference>
<organism evidence="9 10">
    <name type="scientific">Candidatus Thermoflexus japonica</name>
    <dbReference type="NCBI Taxonomy" id="2035417"/>
    <lineage>
        <taxon>Bacteria</taxon>
        <taxon>Bacillati</taxon>
        <taxon>Chloroflexota</taxon>
        <taxon>Thermoflexia</taxon>
        <taxon>Thermoflexales</taxon>
        <taxon>Thermoflexaceae</taxon>
        <taxon>Thermoflexus</taxon>
    </lineage>
</organism>
<feature type="transmembrane region" description="Helical" evidence="7">
    <location>
        <begin position="285"/>
        <end position="303"/>
    </location>
</feature>
<feature type="transmembrane region" description="Helical" evidence="7">
    <location>
        <begin position="31"/>
        <end position="55"/>
    </location>
</feature>
<keyword evidence="5 7" id="KW-0472">Membrane</keyword>
<accession>A0A2H5Y5J5</accession>
<evidence type="ECO:0000313" key="10">
    <source>
        <dbReference type="Proteomes" id="UP000236642"/>
    </source>
</evidence>
<feature type="domain" description="Major facilitator superfamily (MFS) profile" evidence="8">
    <location>
        <begin position="33"/>
        <end position="538"/>
    </location>
</feature>
<feature type="transmembrane region" description="Helical" evidence="7">
    <location>
        <begin position="161"/>
        <end position="184"/>
    </location>
</feature>
<evidence type="ECO:0000256" key="1">
    <source>
        <dbReference type="ARBA" id="ARBA00004651"/>
    </source>
</evidence>
<dbReference type="PANTHER" id="PTHR23501">
    <property type="entry name" value="MAJOR FACILITATOR SUPERFAMILY"/>
    <property type="match status" value="1"/>
</dbReference>
<evidence type="ECO:0000256" key="3">
    <source>
        <dbReference type="ARBA" id="ARBA00022692"/>
    </source>
</evidence>
<feature type="transmembrane region" description="Helical" evidence="7">
    <location>
        <begin position="395"/>
        <end position="415"/>
    </location>
</feature>
<evidence type="ECO:0000256" key="4">
    <source>
        <dbReference type="ARBA" id="ARBA00022989"/>
    </source>
</evidence>
<dbReference type="InterPro" id="IPR036259">
    <property type="entry name" value="MFS_trans_sf"/>
</dbReference>
<reference evidence="10" key="1">
    <citation type="submission" date="2017-09" db="EMBL/GenBank/DDBJ databases">
        <title>Metaegenomics of thermophilic ammonia-oxidizing enrichment culture.</title>
        <authorList>
            <person name="Kato S."/>
            <person name="Suzuki K."/>
        </authorList>
    </citation>
    <scope>NUCLEOTIDE SEQUENCE [LARGE SCALE GENOMIC DNA]</scope>
</reference>
<feature type="transmembrane region" description="Helical" evidence="7">
    <location>
        <begin position="75"/>
        <end position="94"/>
    </location>
</feature>
<feature type="transmembrane region" description="Helical" evidence="7">
    <location>
        <begin position="324"/>
        <end position="349"/>
    </location>
</feature>
<evidence type="ECO:0000256" key="6">
    <source>
        <dbReference type="SAM" id="MobiDB-lite"/>
    </source>
</evidence>
<keyword evidence="3 7" id="KW-0812">Transmembrane</keyword>
<dbReference type="PROSITE" id="PS50850">
    <property type="entry name" value="MFS"/>
    <property type="match status" value="1"/>
</dbReference>
<feature type="transmembrane region" description="Helical" evidence="7">
    <location>
        <begin position="427"/>
        <end position="450"/>
    </location>
</feature>
<name>A0A2H5Y5J5_9CHLR</name>
<feature type="transmembrane region" description="Helical" evidence="7">
    <location>
        <begin position="462"/>
        <end position="483"/>
    </location>
</feature>
<dbReference type="AlphaFoldDB" id="A0A2H5Y5J5"/>
<proteinExistence type="predicted"/>
<feature type="transmembrane region" description="Helical" evidence="7">
    <location>
        <begin position="127"/>
        <end position="149"/>
    </location>
</feature>
<feature type="transmembrane region" description="Helical" evidence="7">
    <location>
        <begin position="361"/>
        <end position="383"/>
    </location>
</feature>
<feature type="transmembrane region" description="Helical" evidence="7">
    <location>
        <begin position="101"/>
        <end position="121"/>
    </location>
</feature>
<evidence type="ECO:0000256" key="2">
    <source>
        <dbReference type="ARBA" id="ARBA00022448"/>
    </source>
</evidence>
<evidence type="ECO:0000256" key="7">
    <source>
        <dbReference type="SAM" id="Phobius"/>
    </source>
</evidence>